<keyword evidence="3" id="KW-0862">Zinc</keyword>
<evidence type="ECO:0000259" key="5">
    <source>
        <dbReference type="PROSITE" id="PS50865"/>
    </source>
</evidence>
<evidence type="ECO:0000256" key="4">
    <source>
        <dbReference type="PROSITE-ProRule" id="PRU00134"/>
    </source>
</evidence>
<dbReference type="InterPro" id="IPR002893">
    <property type="entry name" value="Znf_MYND"/>
</dbReference>
<keyword evidence="2 4" id="KW-0863">Zinc-finger</keyword>
<feature type="domain" description="MYND-type" evidence="5">
    <location>
        <begin position="104"/>
        <end position="145"/>
    </location>
</feature>
<protein>
    <recommendedName>
        <fullName evidence="5">MYND-type domain-containing protein</fullName>
    </recommendedName>
</protein>
<evidence type="ECO:0000313" key="6">
    <source>
        <dbReference type="EMBL" id="KAF7334542.1"/>
    </source>
</evidence>
<proteinExistence type="predicted"/>
<keyword evidence="1" id="KW-0479">Metal-binding</keyword>
<name>A0A8H7CFZ4_9AGAR</name>
<dbReference type="Pfam" id="PF01753">
    <property type="entry name" value="zf-MYND"/>
    <property type="match status" value="1"/>
</dbReference>
<dbReference type="PROSITE" id="PS50865">
    <property type="entry name" value="ZF_MYND_2"/>
    <property type="match status" value="1"/>
</dbReference>
<comment type="caution">
    <text evidence="6">The sequence shown here is derived from an EMBL/GenBank/DDBJ whole genome shotgun (WGS) entry which is preliminary data.</text>
</comment>
<organism evidence="6 7">
    <name type="scientific">Mycena venus</name>
    <dbReference type="NCBI Taxonomy" id="2733690"/>
    <lineage>
        <taxon>Eukaryota</taxon>
        <taxon>Fungi</taxon>
        <taxon>Dikarya</taxon>
        <taxon>Basidiomycota</taxon>
        <taxon>Agaricomycotina</taxon>
        <taxon>Agaricomycetes</taxon>
        <taxon>Agaricomycetidae</taxon>
        <taxon>Agaricales</taxon>
        <taxon>Marasmiineae</taxon>
        <taxon>Mycenaceae</taxon>
        <taxon>Mycena</taxon>
    </lineage>
</organism>
<dbReference type="Proteomes" id="UP000620124">
    <property type="component" value="Unassembled WGS sequence"/>
</dbReference>
<gene>
    <name evidence="6" type="ORF">MVEN_02284100</name>
</gene>
<dbReference type="EMBL" id="JACAZI010000026">
    <property type="protein sequence ID" value="KAF7334542.1"/>
    <property type="molecule type" value="Genomic_DNA"/>
</dbReference>
<dbReference type="OrthoDB" id="3014207at2759"/>
<reference evidence="6" key="1">
    <citation type="submission" date="2020-05" db="EMBL/GenBank/DDBJ databases">
        <title>Mycena genomes resolve the evolution of fungal bioluminescence.</title>
        <authorList>
            <person name="Tsai I.J."/>
        </authorList>
    </citation>
    <scope>NUCLEOTIDE SEQUENCE</scope>
    <source>
        <strain evidence="6">CCC161011</strain>
    </source>
</reference>
<evidence type="ECO:0000256" key="1">
    <source>
        <dbReference type="ARBA" id="ARBA00022723"/>
    </source>
</evidence>
<dbReference type="SUPFAM" id="SSF144232">
    <property type="entry name" value="HIT/MYND zinc finger-like"/>
    <property type="match status" value="1"/>
</dbReference>
<evidence type="ECO:0000256" key="3">
    <source>
        <dbReference type="ARBA" id="ARBA00022833"/>
    </source>
</evidence>
<sequence length="307" mass="34366">MDYGHNIVTAALRAGLLRAILAWGRSPLEPHFIGAFDQILNALFKSSLRTSIDELEAPIGGQTFQGFPTSDKWEALWSLLQRRWASMKAYIEREKASDRSACSNITCATIASKSVLRRCSGCRLCRYCSKACQSDDWRNGHREMCGWTGGDDGGSVSRRDMSFLHALLHDDYLRMKRNILNDELAYLRANPGAPFYVNFDYWGLAMDGACEVSVEPIDTFPLDNAMWRFQDARARSSDGRVQLHVMRIADGGCDSLFVFPLYSATAERSKGIEMLAADATSAVDGREEADSVQMQHLTEMDILEVHV</sequence>
<accession>A0A8H7CFZ4</accession>
<evidence type="ECO:0000256" key="2">
    <source>
        <dbReference type="ARBA" id="ARBA00022771"/>
    </source>
</evidence>
<dbReference type="AlphaFoldDB" id="A0A8H7CFZ4"/>
<keyword evidence="7" id="KW-1185">Reference proteome</keyword>
<dbReference type="GO" id="GO:0008270">
    <property type="term" value="F:zinc ion binding"/>
    <property type="evidence" value="ECO:0007669"/>
    <property type="project" value="UniProtKB-KW"/>
</dbReference>
<dbReference type="Gene3D" id="6.10.140.2220">
    <property type="match status" value="1"/>
</dbReference>
<evidence type="ECO:0000313" key="7">
    <source>
        <dbReference type="Proteomes" id="UP000620124"/>
    </source>
</evidence>